<name>A0A371F7R4_MUCPR</name>
<evidence type="ECO:0000313" key="2">
    <source>
        <dbReference type="EMBL" id="RDX74325.1"/>
    </source>
</evidence>
<dbReference type="InterPro" id="IPR043502">
    <property type="entry name" value="DNA/RNA_pol_sf"/>
</dbReference>
<feature type="domain" description="RNase H type-1" evidence="1">
    <location>
        <begin position="257"/>
        <end position="345"/>
    </location>
</feature>
<dbReference type="GO" id="GO:0003676">
    <property type="term" value="F:nucleic acid binding"/>
    <property type="evidence" value="ECO:0007669"/>
    <property type="project" value="InterPro"/>
</dbReference>
<dbReference type="PROSITE" id="PS50879">
    <property type="entry name" value="RNASE_H_1"/>
    <property type="match status" value="1"/>
</dbReference>
<dbReference type="InterPro" id="IPR002156">
    <property type="entry name" value="RNaseH_domain"/>
</dbReference>
<dbReference type="OrthoDB" id="1936626at2759"/>
<dbReference type="PANTHER" id="PTHR48475:SF2">
    <property type="entry name" value="RIBONUCLEASE H"/>
    <property type="match status" value="1"/>
</dbReference>
<dbReference type="InterPro" id="IPR036397">
    <property type="entry name" value="RNaseH_sf"/>
</dbReference>
<feature type="non-terminal residue" evidence="2">
    <location>
        <position position="1"/>
    </location>
</feature>
<reference evidence="2" key="1">
    <citation type="submission" date="2018-05" db="EMBL/GenBank/DDBJ databases">
        <title>Draft genome of Mucuna pruriens seed.</title>
        <authorList>
            <person name="Nnadi N.E."/>
            <person name="Vos R."/>
            <person name="Hasami M.H."/>
            <person name="Devisetty U.K."/>
            <person name="Aguiy J.C."/>
        </authorList>
    </citation>
    <scope>NUCLEOTIDE SEQUENCE [LARGE SCALE GENOMIC DNA]</scope>
    <source>
        <strain evidence="2">JCA_2017</strain>
    </source>
</reference>
<comment type="caution">
    <text evidence="2">The sequence shown here is derived from an EMBL/GenBank/DDBJ whole genome shotgun (WGS) entry which is preliminary data.</text>
</comment>
<dbReference type="GO" id="GO:0004523">
    <property type="term" value="F:RNA-DNA hybrid ribonuclease activity"/>
    <property type="evidence" value="ECO:0007669"/>
    <property type="project" value="InterPro"/>
</dbReference>
<dbReference type="CDD" id="cd01647">
    <property type="entry name" value="RT_LTR"/>
    <property type="match status" value="1"/>
</dbReference>
<dbReference type="Gene3D" id="3.30.420.10">
    <property type="entry name" value="Ribonuclease H-like superfamily/Ribonuclease H"/>
    <property type="match status" value="1"/>
</dbReference>
<gene>
    <name evidence="2" type="primary">POL</name>
    <name evidence="2" type="ORF">CR513_45940</name>
</gene>
<evidence type="ECO:0000259" key="1">
    <source>
        <dbReference type="PROSITE" id="PS50879"/>
    </source>
</evidence>
<dbReference type="CDD" id="cd09279">
    <property type="entry name" value="RNase_HI_like"/>
    <property type="match status" value="1"/>
</dbReference>
<evidence type="ECO:0000313" key="3">
    <source>
        <dbReference type="Proteomes" id="UP000257109"/>
    </source>
</evidence>
<sequence>MHPENEENTAFITDEGAFCYKVMPFGLKNARATYQRLMDKIFKDVMGADVEVYVDDRVLRKHQLRLNLEKCSFKVHAGKFLGFMLTERGIEANSDKFQVVIGMRSPQSIREVQQLMGQVTALSRFISQAVDTTMPIFETLRKGGSFVWMLECEEAFLCLKAILATPLILTRPVPSTLLYCSSDPRKGGGVTASLLHEQSPLRGREEVLRKPDLARRMVAWSVQLSGFDISFERRGHIKVQALADFITELTPAAEPTTRGDWYLLVDGSSNHTGSGAGIILKGSDGILIEQSLHFEFKASNNQVEYKALLVGMKLAQELEAKRLTTKSDSKLVIGQVNGEYQAKDP</sequence>
<keyword evidence="3" id="KW-1185">Reference proteome</keyword>
<accession>A0A371F7R4</accession>
<dbReference type="SUPFAM" id="SSF56672">
    <property type="entry name" value="DNA/RNA polymerases"/>
    <property type="match status" value="1"/>
</dbReference>
<organism evidence="2 3">
    <name type="scientific">Mucuna pruriens</name>
    <name type="common">Velvet bean</name>
    <name type="synonym">Dolichos pruriens</name>
    <dbReference type="NCBI Taxonomy" id="157652"/>
    <lineage>
        <taxon>Eukaryota</taxon>
        <taxon>Viridiplantae</taxon>
        <taxon>Streptophyta</taxon>
        <taxon>Embryophyta</taxon>
        <taxon>Tracheophyta</taxon>
        <taxon>Spermatophyta</taxon>
        <taxon>Magnoliopsida</taxon>
        <taxon>eudicotyledons</taxon>
        <taxon>Gunneridae</taxon>
        <taxon>Pentapetalae</taxon>
        <taxon>rosids</taxon>
        <taxon>fabids</taxon>
        <taxon>Fabales</taxon>
        <taxon>Fabaceae</taxon>
        <taxon>Papilionoideae</taxon>
        <taxon>50 kb inversion clade</taxon>
        <taxon>NPAAA clade</taxon>
        <taxon>indigoferoid/millettioid clade</taxon>
        <taxon>Phaseoleae</taxon>
        <taxon>Mucuna</taxon>
    </lineage>
</organism>
<dbReference type="Pfam" id="PF13456">
    <property type="entry name" value="RVT_3"/>
    <property type="match status" value="1"/>
</dbReference>
<dbReference type="PANTHER" id="PTHR48475">
    <property type="entry name" value="RIBONUCLEASE H"/>
    <property type="match status" value="1"/>
</dbReference>
<dbReference type="Gene3D" id="3.30.70.270">
    <property type="match status" value="2"/>
</dbReference>
<dbReference type="InterPro" id="IPR043128">
    <property type="entry name" value="Rev_trsase/Diguanyl_cyclase"/>
</dbReference>
<proteinExistence type="predicted"/>
<dbReference type="AlphaFoldDB" id="A0A371F7R4"/>
<dbReference type="EMBL" id="QJKJ01010212">
    <property type="protein sequence ID" value="RDX74325.1"/>
    <property type="molecule type" value="Genomic_DNA"/>
</dbReference>
<protein>
    <submittedName>
        <fullName evidence="2">Retrovirus-related Pol polyprotein</fullName>
    </submittedName>
</protein>
<dbReference type="Proteomes" id="UP000257109">
    <property type="component" value="Unassembled WGS sequence"/>
</dbReference>